<evidence type="ECO:0000256" key="1">
    <source>
        <dbReference type="ARBA" id="ARBA00023002"/>
    </source>
</evidence>
<reference evidence="5 6" key="1">
    <citation type="submission" date="2024-09" db="EMBL/GenBank/DDBJ databases">
        <title>T2T genomes of carrot and Alternaria dauci and their utility for understanding host-pathogen interaction during carrot leaf blight disease.</title>
        <authorList>
            <person name="Liu W."/>
            <person name="Xu S."/>
            <person name="Ou C."/>
            <person name="Liu X."/>
            <person name="Zhuang F."/>
            <person name="Deng X.W."/>
        </authorList>
    </citation>
    <scope>NUCLEOTIDE SEQUENCE [LARGE SCALE GENOMIC DNA]</scope>
    <source>
        <strain evidence="5 6">A2016</strain>
    </source>
</reference>
<feature type="compositionally biased region" description="Basic and acidic residues" evidence="3">
    <location>
        <begin position="444"/>
        <end position="454"/>
    </location>
</feature>
<evidence type="ECO:0000259" key="4">
    <source>
        <dbReference type="Pfam" id="PF00248"/>
    </source>
</evidence>
<proteinExistence type="predicted"/>
<feature type="coiled-coil region" evidence="2">
    <location>
        <begin position="385"/>
        <end position="415"/>
    </location>
</feature>
<feature type="region of interest" description="Disordered" evidence="3">
    <location>
        <begin position="434"/>
        <end position="460"/>
    </location>
</feature>
<dbReference type="InterPro" id="IPR023210">
    <property type="entry name" value="NADP_OxRdtase_dom"/>
</dbReference>
<dbReference type="GeneID" id="96085285"/>
<dbReference type="Pfam" id="PF00248">
    <property type="entry name" value="Aldo_ket_red"/>
    <property type="match status" value="1"/>
</dbReference>
<dbReference type="Proteomes" id="UP001578633">
    <property type="component" value="Chromosome 4"/>
</dbReference>
<protein>
    <recommendedName>
        <fullName evidence="4">NADP-dependent oxidoreductase domain-containing protein</fullName>
    </recommendedName>
</protein>
<accession>A0ABR3UK51</accession>
<dbReference type="InterPro" id="IPR036812">
    <property type="entry name" value="NAD(P)_OxRdtase_dom_sf"/>
</dbReference>
<comment type="caution">
    <text evidence="5">The sequence shown here is derived from an EMBL/GenBank/DDBJ whole genome shotgun (WGS) entry which is preliminary data.</text>
</comment>
<keyword evidence="6" id="KW-1185">Reference proteome</keyword>
<sequence length="523" mass="59437">MSSKTPLDVVFGCMTFGREGEEQVRTSSLDDCAAILDTFQSYGHSEVDTSRFYGDGSSEEYLQKLDWQKRGLTMDTKFFPNVPGLFGRPQTHSRIEDMRKSLDESLTALGGKQVDLWYLHAPDRTVPLEETAKAVNDLFKEGKFKRWGVSNFMSWEVAALCEICKANGYQLPSVYQGVYNALHRSIEHELLPCLRKYNMSFYAFNPLAGGWLTSRYKRDTQDSAVESGSRFDPNRLQGKMYRARYWNDEFFTAIEGLRSELPDGQTESETALRWMMHHSQLKKEYGDKVIIGASSKKQLEMNLVDFEKGPLDESVVKAVDQGWAVSEMTNSNKQLTGYVSTRRNWFNPHGTAHYAPVAPQPNIYMAINNTLEQIIAGNVARVAKLEALLKEKRGLQKAEEDAAKATEEEGQSELDIAITQHRDEEIAYLDRRQHTQSEAATNHQAEDERKESRIETSSQAAAQADYEATLAICHIELKKWGLQRNTQMDSKATFDAFYSRDNKLCPAAKNKMHETFERASIGE</sequence>
<evidence type="ECO:0000313" key="6">
    <source>
        <dbReference type="Proteomes" id="UP001578633"/>
    </source>
</evidence>
<evidence type="ECO:0000256" key="3">
    <source>
        <dbReference type="SAM" id="MobiDB-lite"/>
    </source>
</evidence>
<dbReference type="InterPro" id="IPR050523">
    <property type="entry name" value="AKR_Detox_Biosynth"/>
</dbReference>
<evidence type="ECO:0000256" key="2">
    <source>
        <dbReference type="SAM" id="Coils"/>
    </source>
</evidence>
<evidence type="ECO:0000313" key="5">
    <source>
        <dbReference type="EMBL" id="KAL1796423.1"/>
    </source>
</evidence>
<keyword evidence="1" id="KW-0560">Oxidoreductase</keyword>
<organism evidence="5 6">
    <name type="scientific">Alternaria dauci</name>
    <dbReference type="NCBI Taxonomy" id="48095"/>
    <lineage>
        <taxon>Eukaryota</taxon>
        <taxon>Fungi</taxon>
        <taxon>Dikarya</taxon>
        <taxon>Ascomycota</taxon>
        <taxon>Pezizomycotina</taxon>
        <taxon>Dothideomycetes</taxon>
        <taxon>Pleosporomycetidae</taxon>
        <taxon>Pleosporales</taxon>
        <taxon>Pleosporineae</taxon>
        <taxon>Pleosporaceae</taxon>
        <taxon>Alternaria</taxon>
        <taxon>Alternaria sect. Porri</taxon>
    </lineage>
</organism>
<dbReference type="CDD" id="cd19075">
    <property type="entry name" value="AKR_AKR7A1-5"/>
    <property type="match status" value="1"/>
</dbReference>
<dbReference type="RefSeq" id="XP_069307007.1">
    <property type="nucleotide sequence ID" value="XM_069451115.1"/>
</dbReference>
<dbReference type="PANTHER" id="PTHR43364">
    <property type="entry name" value="NADH-SPECIFIC METHYLGLYOXAL REDUCTASE-RELATED"/>
    <property type="match status" value="1"/>
</dbReference>
<feature type="domain" description="NADP-dependent oxidoreductase" evidence="4">
    <location>
        <begin position="9"/>
        <end position="321"/>
    </location>
</feature>
<gene>
    <name evidence="5" type="ORF">ACET3X_004963</name>
</gene>
<keyword evidence="2" id="KW-0175">Coiled coil</keyword>
<name>A0ABR3UK51_9PLEO</name>
<dbReference type="EMBL" id="JBHGVX010000004">
    <property type="protein sequence ID" value="KAL1796423.1"/>
    <property type="molecule type" value="Genomic_DNA"/>
</dbReference>
<dbReference type="Gene3D" id="3.20.20.100">
    <property type="entry name" value="NADP-dependent oxidoreductase domain"/>
    <property type="match status" value="1"/>
</dbReference>
<dbReference type="SUPFAM" id="SSF51430">
    <property type="entry name" value="NAD(P)-linked oxidoreductase"/>
    <property type="match status" value="1"/>
</dbReference>
<dbReference type="PANTHER" id="PTHR43364:SF4">
    <property type="entry name" value="NAD(P)-LINKED OXIDOREDUCTASE SUPERFAMILY PROTEIN"/>
    <property type="match status" value="1"/>
</dbReference>